<dbReference type="InterPro" id="IPR025665">
    <property type="entry name" value="Beta-barrel_OMP_2"/>
</dbReference>
<comment type="caution">
    <text evidence="2">The sequence shown here is derived from an EMBL/GenBank/DDBJ whole genome shotgun (WGS) entry which is preliminary data.</text>
</comment>
<dbReference type="EMBL" id="DVMS01000045">
    <property type="protein sequence ID" value="HIU38383.1"/>
    <property type="molecule type" value="Genomic_DNA"/>
</dbReference>
<reference evidence="2" key="1">
    <citation type="submission" date="2020-10" db="EMBL/GenBank/DDBJ databases">
        <authorList>
            <person name="Gilroy R."/>
        </authorList>
    </citation>
    <scope>NUCLEOTIDE SEQUENCE</scope>
    <source>
        <strain evidence="2">17073</strain>
    </source>
</reference>
<evidence type="ECO:0000313" key="3">
    <source>
        <dbReference type="Proteomes" id="UP000824076"/>
    </source>
</evidence>
<reference evidence="2" key="2">
    <citation type="journal article" date="2021" name="PeerJ">
        <title>Extensive microbial diversity within the chicken gut microbiome revealed by metagenomics and culture.</title>
        <authorList>
            <person name="Gilroy R."/>
            <person name="Ravi A."/>
            <person name="Getino M."/>
            <person name="Pursley I."/>
            <person name="Horton D.L."/>
            <person name="Alikhan N.F."/>
            <person name="Baker D."/>
            <person name="Gharbi K."/>
            <person name="Hall N."/>
            <person name="Watson M."/>
            <person name="Adriaenssens E.M."/>
            <person name="Foster-Nyarko E."/>
            <person name="Jarju S."/>
            <person name="Secka A."/>
            <person name="Antonio M."/>
            <person name="Oren A."/>
            <person name="Chaudhuri R.R."/>
            <person name="La Ragione R."/>
            <person name="Hildebrand F."/>
            <person name="Pallen M.J."/>
        </authorList>
    </citation>
    <scope>NUCLEOTIDE SEQUENCE</scope>
    <source>
        <strain evidence="2">17073</strain>
    </source>
</reference>
<dbReference type="SUPFAM" id="SSF56925">
    <property type="entry name" value="OMPA-like"/>
    <property type="match status" value="1"/>
</dbReference>
<organism evidence="2 3">
    <name type="scientific">Candidatus Limisoma intestinavium</name>
    <dbReference type="NCBI Taxonomy" id="2840856"/>
    <lineage>
        <taxon>Bacteria</taxon>
        <taxon>Pseudomonadati</taxon>
        <taxon>Bacteroidota</taxon>
        <taxon>Bacteroidia</taxon>
        <taxon>Bacteroidales</taxon>
        <taxon>Candidatus Limisoma</taxon>
    </lineage>
</organism>
<protein>
    <submittedName>
        <fullName evidence="2">PorT family protein</fullName>
    </submittedName>
</protein>
<dbReference type="Gene3D" id="2.40.160.20">
    <property type="match status" value="1"/>
</dbReference>
<evidence type="ECO:0000313" key="2">
    <source>
        <dbReference type="EMBL" id="HIU38383.1"/>
    </source>
</evidence>
<accession>A0A9D1LF61</accession>
<dbReference type="Proteomes" id="UP000824076">
    <property type="component" value="Unassembled WGS sequence"/>
</dbReference>
<dbReference type="Pfam" id="PF13568">
    <property type="entry name" value="OMP_b-brl_2"/>
    <property type="match status" value="1"/>
</dbReference>
<name>A0A9D1LF61_9BACT</name>
<dbReference type="AlphaFoldDB" id="A0A9D1LF61"/>
<sequence length="228" mass="25532">MKKAIWIFIILFTCSFPKIEAQEHYAANFSVGVKAGASLSRAMFSPGVRQSFLPGTTGGLMFRYIEENHFGLIAEINYVDRGWKESFDELPFAFSRRLSYLQIPLLAHIYFGSDRAKFFFNAGPEIGFLLKEKTDANFDIANPGAVENFPTANRNTEQYAMPIKNKIDYGISAGIGAEVNLNPKNSLLLEGRFYYGLNNIFGANKKDVFAASNGISILVTLGYMFRIK</sequence>
<evidence type="ECO:0000259" key="1">
    <source>
        <dbReference type="Pfam" id="PF13568"/>
    </source>
</evidence>
<proteinExistence type="predicted"/>
<feature type="domain" description="Outer membrane protein beta-barrel" evidence="1">
    <location>
        <begin position="21"/>
        <end position="201"/>
    </location>
</feature>
<dbReference type="InterPro" id="IPR011250">
    <property type="entry name" value="OMP/PagP_B-barrel"/>
</dbReference>
<gene>
    <name evidence="2" type="ORF">IAD18_01805</name>
</gene>